<dbReference type="CDD" id="cd09030">
    <property type="entry name" value="DUF1425"/>
    <property type="match status" value="1"/>
</dbReference>
<dbReference type="PROSITE" id="PS51257">
    <property type="entry name" value="PROKAR_LIPOPROTEIN"/>
    <property type="match status" value="1"/>
</dbReference>
<dbReference type="Gene3D" id="2.60.40.3230">
    <property type="match status" value="1"/>
</dbReference>
<dbReference type="EMBL" id="CP063056">
    <property type="protein sequence ID" value="QPB42267.1"/>
    <property type="molecule type" value="Genomic_DNA"/>
</dbReference>
<sequence>MKKSLILLSAFVLAACSNSDPNLVHTNTPILNVAAELTTNIEAKVSSNSAWVKNKSTQPINVNYRLFWYNAQGVTQVWDQQRESLSGNLHLQPQEQKAVELAKPTPESTNYRLYLQ</sequence>
<keyword evidence="2" id="KW-1185">Reference proteome</keyword>
<dbReference type="Proteomes" id="UP000663069">
    <property type="component" value="Chromosome"/>
</dbReference>
<gene>
    <name evidence="1" type="ORF">IHV77_10225</name>
</gene>
<organism evidence="1 2">
    <name type="scientific">Rodentibacter haemolyticus</name>
    <dbReference type="NCBI Taxonomy" id="2778911"/>
    <lineage>
        <taxon>Bacteria</taxon>
        <taxon>Pseudomonadati</taxon>
        <taxon>Pseudomonadota</taxon>
        <taxon>Gammaproteobacteria</taxon>
        <taxon>Pasteurellales</taxon>
        <taxon>Pasteurellaceae</taxon>
        <taxon>Rodentibacter</taxon>
    </lineage>
</organism>
<dbReference type="RefSeq" id="WP_194811849.1">
    <property type="nucleotide sequence ID" value="NZ_CP063056.1"/>
</dbReference>
<dbReference type="InterPro" id="IPR038483">
    <property type="entry name" value="YcfL-like_sf"/>
</dbReference>
<reference evidence="1 2" key="1">
    <citation type="submission" date="2020-10" db="EMBL/GenBank/DDBJ databases">
        <title>Genome Sequencing of Rodentibacter spp. strain DSM111151.</title>
        <authorList>
            <person name="Benga L."/>
            <person name="Lautwein T."/>
        </authorList>
    </citation>
    <scope>NUCLEOTIDE SEQUENCE [LARGE SCALE GENOMIC DNA]</scope>
    <source>
        <strain evidence="1 2">DSM 111151</strain>
    </source>
</reference>
<name>A0ABX6UVZ8_9PAST</name>
<protein>
    <submittedName>
        <fullName evidence="1">DUF1425 domain-containing protein</fullName>
    </submittedName>
</protein>
<evidence type="ECO:0000313" key="1">
    <source>
        <dbReference type="EMBL" id="QPB42267.1"/>
    </source>
</evidence>
<dbReference type="Pfam" id="PF07233">
    <property type="entry name" value="DUF1425"/>
    <property type="match status" value="1"/>
</dbReference>
<accession>A0ABX6UVZ8</accession>
<evidence type="ECO:0000313" key="2">
    <source>
        <dbReference type="Proteomes" id="UP000663069"/>
    </source>
</evidence>
<proteinExistence type="predicted"/>
<dbReference type="InterPro" id="IPR010824">
    <property type="entry name" value="DUF1425"/>
</dbReference>